<dbReference type="Gene3D" id="3.40.50.2300">
    <property type="match status" value="1"/>
</dbReference>
<organism evidence="2 3">
    <name type="scientific">Marinomonas foliarum</name>
    <dbReference type="NCBI Taxonomy" id="491950"/>
    <lineage>
        <taxon>Bacteria</taxon>
        <taxon>Pseudomonadati</taxon>
        <taxon>Pseudomonadota</taxon>
        <taxon>Gammaproteobacteria</taxon>
        <taxon>Oceanospirillales</taxon>
        <taxon>Oceanospirillaceae</taxon>
        <taxon>Marinomonas</taxon>
    </lineage>
</organism>
<protein>
    <submittedName>
        <fullName evidence="2">Uncharacterized protein</fullName>
    </submittedName>
</protein>
<accession>A0ABX7IUT1</accession>
<dbReference type="EMBL" id="CP070273">
    <property type="protein sequence ID" value="QRV25811.1"/>
    <property type="molecule type" value="Genomic_DNA"/>
</dbReference>
<keyword evidence="3" id="KW-1185">Reference proteome</keyword>
<gene>
    <name evidence="2" type="ORF">JSY38_15940</name>
</gene>
<feature type="signal peptide" evidence="1">
    <location>
        <begin position="1"/>
        <end position="22"/>
    </location>
</feature>
<evidence type="ECO:0000313" key="2">
    <source>
        <dbReference type="EMBL" id="QRV25811.1"/>
    </source>
</evidence>
<sequence length="304" mass="33811">MNERVKRIFCFLLLFSTLKVSAAVYVVHNTEESSVRSLTFQLSKLLSASTAIIPVRQSVFVQNISALQQDDMIVAIGDESLRQTCSVASKGAVVSVFIGKEEYLNIQPQCSIPSSAVFSGAPLEKRLSLLQAVWFDPKPLTVLYSDNLLIDQQGMQEQAALYGFTFRFLQTEVDRLSVLKAVNYILEDSKMMFSLVDSKLYENGIAQDILKLLFHKQNVMVGPSFGFVRAGSLFAIYSDTETKLDALAARINGWQEEGTLLEAVYPDKLRVSFNPYLIKSHGIVLPSAAYLKDQYGLCSETACN</sequence>
<proteinExistence type="predicted"/>
<evidence type="ECO:0000256" key="1">
    <source>
        <dbReference type="SAM" id="SignalP"/>
    </source>
</evidence>
<reference evidence="2 3" key="1">
    <citation type="submission" date="2021-02" db="EMBL/GenBank/DDBJ databases">
        <title>The genome of Marinomonas foliarum JZW.</title>
        <authorList>
            <person name="Sun M."/>
        </authorList>
    </citation>
    <scope>NUCLEOTIDE SEQUENCE [LARGE SCALE GENOMIC DNA]</scope>
    <source>
        <strain evidence="2 3">JZW</strain>
    </source>
</reference>
<keyword evidence="1" id="KW-0732">Signal</keyword>
<feature type="chain" id="PRO_5045423367" evidence="1">
    <location>
        <begin position="23"/>
        <end position="304"/>
    </location>
</feature>
<name>A0ABX7IUT1_9GAMM</name>
<evidence type="ECO:0000313" key="3">
    <source>
        <dbReference type="Proteomes" id="UP000644167"/>
    </source>
</evidence>
<dbReference type="Proteomes" id="UP000644167">
    <property type="component" value="Chromosome"/>
</dbReference>